<keyword evidence="3" id="KW-1185">Reference proteome</keyword>
<organism evidence="2 3">
    <name type="scientific">Sphingomonas quercus</name>
    <dbReference type="NCBI Taxonomy" id="2842451"/>
    <lineage>
        <taxon>Bacteria</taxon>
        <taxon>Pseudomonadati</taxon>
        <taxon>Pseudomonadota</taxon>
        <taxon>Alphaproteobacteria</taxon>
        <taxon>Sphingomonadales</taxon>
        <taxon>Sphingomonadaceae</taxon>
        <taxon>Sphingomonas</taxon>
    </lineage>
</organism>
<feature type="compositionally biased region" description="Basic and acidic residues" evidence="1">
    <location>
        <begin position="57"/>
        <end position="81"/>
    </location>
</feature>
<dbReference type="RefSeq" id="WP_216320169.1">
    <property type="nucleotide sequence ID" value="NZ_JAHKRT010000002.1"/>
</dbReference>
<evidence type="ECO:0000313" key="3">
    <source>
        <dbReference type="Proteomes" id="UP000776276"/>
    </source>
</evidence>
<evidence type="ECO:0000313" key="2">
    <source>
        <dbReference type="EMBL" id="MBU3076903.1"/>
    </source>
</evidence>
<dbReference type="Proteomes" id="UP000776276">
    <property type="component" value="Unassembled WGS sequence"/>
</dbReference>
<comment type="caution">
    <text evidence="2">The sequence shown here is derived from an EMBL/GenBank/DDBJ whole genome shotgun (WGS) entry which is preliminary data.</text>
</comment>
<name>A0ABS6BF16_9SPHN</name>
<proteinExistence type="predicted"/>
<dbReference type="PROSITE" id="PS51257">
    <property type="entry name" value="PROKAR_LIPOPROTEIN"/>
    <property type="match status" value="1"/>
</dbReference>
<evidence type="ECO:0008006" key="4">
    <source>
        <dbReference type="Google" id="ProtNLM"/>
    </source>
</evidence>
<reference evidence="2 3" key="1">
    <citation type="submission" date="2021-06" db="EMBL/GenBank/DDBJ databases">
        <title>Sphingomonas sp. XMGL2, whole genome shotgun sequencing project.</title>
        <authorList>
            <person name="Zhao G."/>
            <person name="Shen L."/>
        </authorList>
    </citation>
    <scope>NUCLEOTIDE SEQUENCE [LARGE SCALE GENOMIC DNA]</scope>
    <source>
        <strain evidence="2 3">XMGL2</strain>
    </source>
</reference>
<evidence type="ECO:0000256" key="1">
    <source>
        <dbReference type="SAM" id="MobiDB-lite"/>
    </source>
</evidence>
<accession>A0ABS6BF16</accession>
<protein>
    <recommendedName>
        <fullName evidence="4">Argininosuccinate lyase</fullName>
    </recommendedName>
</protein>
<gene>
    <name evidence="2" type="ORF">KOF26_03405</name>
</gene>
<sequence>MRAQALVIVVVAALGLVGCGKQETLAPVAGKAMPQKPATAPAQPTVAELLTPTTQARPERSDELLRQSERRRDDRFELPHL</sequence>
<feature type="compositionally biased region" description="Low complexity" evidence="1">
    <location>
        <begin position="34"/>
        <end position="45"/>
    </location>
</feature>
<feature type="region of interest" description="Disordered" evidence="1">
    <location>
        <begin position="34"/>
        <end position="81"/>
    </location>
</feature>
<dbReference type="EMBL" id="JAHKRT010000002">
    <property type="protein sequence ID" value="MBU3076903.1"/>
    <property type="molecule type" value="Genomic_DNA"/>
</dbReference>